<feature type="region of interest" description="Disordered" evidence="1">
    <location>
        <begin position="181"/>
        <end position="205"/>
    </location>
</feature>
<protein>
    <submittedName>
        <fullName evidence="2">Uncharacterized protein</fullName>
    </submittedName>
</protein>
<name>A0A0U5G7V7_ASPCI</name>
<dbReference type="OrthoDB" id="4225223at2759"/>
<organism evidence="2 3">
    <name type="scientific">Aspergillus calidoustus</name>
    <dbReference type="NCBI Taxonomy" id="454130"/>
    <lineage>
        <taxon>Eukaryota</taxon>
        <taxon>Fungi</taxon>
        <taxon>Dikarya</taxon>
        <taxon>Ascomycota</taxon>
        <taxon>Pezizomycotina</taxon>
        <taxon>Eurotiomycetes</taxon>
        <taxon>Eurotiomycetidae</taxon>
        <taxon>Eurotiales</taxon>
        <taxon>Aspergillaceae</taxon>
        <taxon>Aspergillus</taxon>
        <taxon>Aspergillus subgen. Nidulantes</taxon>
    </lineage>
</organism>
<feature type="region of interest" description="Disordered" evidence="1">
    <location>
        <begin position="364"/>
        <end position="383"/>
    </location>
</feature>
<proteinExistence type="predicted"/>
<dbReference type="STRING" id="454130.A0A0U5G7V7"/>
<feature type="region of interest" description="Disordered" evidence="1">
    <location>
        <begin position="115"/>
        <end position="134"/>
    </location>
</feature>
<gene>
    <name evidence="2" type="ORF">ASPCAL10402</name>
</gene>
<dbReference type="OMA" id="TESYPVF"/>
<accession>A0A0U5G7V7</accession>
<reference evidence="3" key="1">
    <citation type="journal article" date="2016" name="Genome Announc.">
        <title>Draft genome sequences of fungus Aspergillus calidoustus.</title>
        <authorList>
            <person name="Horn F."/>
            <person name="Linde J."/>
            <person name="Mattern D.J."/>
            <person name="Walther G."/>
            <person name="Guthke R."/>
            <person name="Scherlach K."/>
            <person name="Martin K."/>
            <person name="Brakhage A.A."/>
            <person name="Petzke L."/>
            <person name="Valiante V."/>
        </authorList>
    </citation>
    <scope>NUCLEOTIDE SEQUENCE [LARGE SCALE GENOMIC DNA]</scope>
    <source>
        <strain evidence="3">SF006504</strain>
    </source>
</reference>
<feature type="compositionally biased region" description="Polar residues" evidence="1">
    <location>
        <begin position="263"/>
        <end position="309"/>
    </location>
</feature>
<evidence type="ECO:0000313" key="3">
    <source>
        <dbReference type="Proteomes" id="UP000054771"/>
    </source>
</evidence>
<dbReference type="Proteomes" id="UP000054771">
    <property type="component" value="Unassembled WGS sequence"/>
</dbReference>
<dbReference type="EMBL" id="CDMC01000009">
    <property type="protein sequence ID" value="CEL07239.1"/>
    <property type="molecule type" value="Genomic_DNA"/>
</dbReference>
<feature type="region of interest" description="Disordered" evidence="1">
    <location>
        <begin position="1"/>
        <end position="102"/>
    </location>
</feature>
<evidence type="ECO:0000313" key="2">
    <source>
        <dbReference type="EMBL" id="CEL07239.1"/>
    </source>
</evidence>
<keyword evidence="3" id="KW-1185">Reference proteome</keyword>
<feature type="region of interest" description="Disordered" evidence="1">
    <location>
        <begin position="231"/>
        <end position="309"/>
    </location>
</feature>
<feature type="compositionally biased region" description="Polar residues" evidence="1">
    <location>
        <begin position="67"/>
        <end position="78"/>
    </location>
</feature>
<sequence>MLSPSTYALSRQAPPVRPSRSLEGLEKVVPPGALSPSRSRLHLDKPLPELPPNDSSTGEIHFMAGSTAWSDDSSTVNSVEDHDDDDERDHRQSSVSTESYPVFVRSESDDLADFVDHPSVSTIDRTQSVEPYDKPATSSLAYTSFLAEDRYSPPPHWVPTSCTGPNHYFREKKWDFFPELATPSALPQNSPHSLPPRPRKKDGMRSRWISTDKGAALANDVRNSIRSLVQRRLSRNSIDKEKPKRNTRPTTSPEYTREHTPPQRITPTTSDWSDYGSTAVPQSPTYSFKNSTHLSISPTGSSLSDESLRLQQPLSPRRKQLAVPISPYQKYGAAIWDKSGKEKRISYRQSQRVRFPKYRKSPVKQGCVTSATPPLSPAGRTPFQQGTRHCVRALQDGTSHVLVAIDNTRKKMAGAKIDRQRSQLKSKIRLVGPVNPYTSYKDDPWV</sequence>
<dbReference type="AlphaFoldDB" id="A0A0U5G7V7"/>
<evidence type="ECO:0000256" key="1">
    <source>
        <dbReference type="SAM" id="MobiDB-lite"/>
    </source>
</evidence>
<feature type="compositionally biased region" description="Polar residues" evidence="1">
    <location>
        <begin position="119"/>
        <end position="129"/>
    </location>
</feature>